<evidence type="ECO:0000313" key="3">
    <source>
        <dbReference type="Proteomes" id="UP000188268"/>
    </source>
</evidence>
<dbReference type="EMBL" id="AWWV01008882">
    <property type="protein sequence ID" value="OMO88874.1"/>
    <property type="molecule type" value="Genomic_DNA"/>
</dbReference>
<gene>
    <name evidence="2" type="ORF">CCACVL1_08151</name>
</gene>
<feature type="region of interest" description="Disordered" evidence="1">
    <location>
        <begin position="1"/>
        <end position="43"/>
    </location>
</feature>
<feature type="compositionally biased region" description="Basic and acidic residues" evidence="1">
    <location>
        <begin position="74"/>
        <end position="92"/>
    </location>
</feature>
<evidence type="ECO:0000256" key="1">
    <source>
        <dbReference type="SAM" id="MobiDB-lite"/>
    </source>
</evidence>
<feature type="region of interest" description="Disordered" evidence="1">
    <location>
        <begin position="58"/>
        <end position="92"/>
    </location>
</feature>
<feature type="compositionally biased region" description="Basic residues" evidence="1">
    <location>
        <begin position="1"/>
        <end position="12"/>
    </location>
</feature>
<accession>A0A1R3J215</accession>
<feature type="compositionally biased region" description="Polar residues" evidence="1">
    <location>
        <begin position="30"/>
        <end position="40"/>
    </location>
</feature>
<feature type="compositionally biased region" description="Polar residues" evidence="1">
    <location>
        <begin position="60"/>
        <end position="72"/>
    </location>
</feature>
<dbReference type="Proteomes" id="UP000188268">
    <property type="component" value="Unassembled WGS sequence"/>
</dbReference>
<evidence type="ECO:0000313" key="2">
    <source>
        <dbReference type="EMBL" id="OMO88874.1"/>
    </source>
</evidence>
<comment type="caution">
    <text evidence="2">The sequence shown here is derived from an EMBL/GenBank/DDBJ whole genome shotgun (WGS) entry which is preliminary data.</text>
</comment>
<dbReference type="AlphaFoldDB" id="A0A1R3J215"/>
<keyword evidence="3" id="KW-1185">Reference proteome</keyword>
<protein>
    <submittedName>
        <fullName evidence="2">Uncharacterized protein</fullName>
    </submittedName>
</protein>
<reference evidence="2 3" key="1">
    <citation type="submission" date="2013-09" db="EMBL/GenBank/DDBJ databases">
        <title>Corchorus capsularis genome sequencing.</title>
        <authorList>
            <person name="Alam M."/>
            <person name="Haque M.S."/>
            <person name="Islam M.S."/>
            <person name="Emdad E.M."/>
            <person name="Islam M.M."/>
            <person name="Ahmed B."/>
            <person name="Halim A."/>
            <person name="Hossen Q.M.M."/>
            <person name="Hossain M.Z."/>
            <person name="Ahmed R."/>
            <person name="Khan M.M."/>
            <person name="Islam R."/>
            <person name="Rashid M.M."/>
            <person name="Khan S.A."/>
            <person name="Rahman M.S."/>
            <person name="Alam M."/>
        </authorList>
    </citation>
    <scope>NUCLEOTIDE SEQUENCE [LARGE SCALE GENOMIC DNA]</scope>
    <source>
        <strain evidence="3">cv. CVL-1</strain>
        <tissue evidence="2">Whole seedling</tissue>
    </source>
</reference>
<name>A0A1R3J215_COCAP</name>
<dbReference type="Gramene" id="OMO88874">
    <property type="protein sequence ID" value="OMO88874"/>
    <property type="gene ID" value="CCACVL1_08151"/>
</dbReference>
<organism evidence="2 3">
    <name type="scientific">Corchorus capsularis</name>
    <name type="common">Jute</name>
    <dbReference type="NCBI Taxonomy" id="210143"/>
    <lineage>
        <taxon>Eukaryota</taxon>
        <taxon>Viridiplantae</taxon>
        <taxon>Streptophyta</taxon>
        <taxon>Embryophyta</taxon>
        <taxon>Tracheophyta</taxon>
        <taxon>Spermatophyta</taxon>
        <taxon>Magnoliopsida</taxon>
        <taxon>eudicotyledons</taxon>
        <taxon>Gunneridae</taxon>
        <taxon>Pentapetalae</taxon>
        <taxon>rosids</taxon>
        <taxon>malvids</taxon>
        <taxon>Malvales</taxon>
        <taxon>Malvaceae</taxon>
        <taxon>Grewioideae</taxon>
        <taxon>Apeibeae</taxon>
        <taxon>Corchorus</taxon>
    </lineage>
</organism>
<proteinExistence type="predicted"/>
<sequence>MEVRRGRIRRSVGNREGSVKEGAKRRQRLRNTPLSPTNSFGKPIKIELQCSKRCQKLHNHSNISKENGNQTARKAKDEESPTVRNSDRWVRK</sequence>